<feature type="compositionally biased region" description="Low complexity" evidence="1">
    <location>
        <begin position="687"/>
        <end position="698"/>
    </location>
</feature>
<accession>A0A8H7DYB8</accession>
<feature type="region of interest" description="Disordered" evidence="1">
    <location>
        <begin position="900"/>
        <end position="920"/>
    </location>
</feature>
<feature type="compositionally biased region" description="Gly residues" evidence="1">
    <location>
        <begin position="958"/>
        <end position="972"/>
    </location>
</feature>
<dbReference type="Proteomes" id="UP000606974">
    <property type="component" value="Unassembled WGS sequence"/>
</dbReference>
<feature type="compositionally biased region" description="Low complexity" evidence="1">
    <location>
        <begin position="38"/>
        <end position="48"/>
    </location>
</feature>
<protein>
    <recommendedName>
        <fullName evidence="4">Cytokinesis regulator (Byr4)</fullName>
    </recommendedName>
</protein>
<dbReference type="GO" id="GO:0005096">
    <property type="term" value="F:GTPase activator activity"/>
    <property type="evidence" value="ECO:0007669"/>
    <property type="project" value="InterPro"/>
</dbReference>
<evidence type="ECO:0000313" key="2">
    <source>
        <dbReference type="EMBL" id="KAF7502527.1"/>
    </source>
</evidence>
<feature type="compositionally biased region" description="Polar residues" evidence="1">
    <location>
        <begin position="493"/>
        <end position="502"/>
    </location>
</feature>
<dbReference type="GO" id="GO:1990334">
    <property type="term" value="C:Bfa1-Bub2 complex"/>
    <property type="evidence" value="ECO:0007669"/>
    <property type="project" value="InterPro"/>
</dbReference>
<dbReference type="AlphaFoldDB" id="A0A8H7DYB8"/>
<dbReference type="OrthoDB" id="19159at2759"/>
<feature type="compositionally biased region" description="Basic and acidic residues" evidence="1">
    <location>
        <begin position="50"/>
        <end position="65"/>
    </location>
</feature>
<organism evidence="2 3">
    <name type="scientific">Endocarpon pusillum</name>
    <dbReference type="NCBI Taxonomy" id="364733"/>
    <lineage>
        <taxon>Eukaryota</taxon>
        <taxon>Fungi</taxon>
        <taxon>Dikarya</taxon>
        <taxon>Ascomycota</taxon>
        <taxon>Pezizomycotina</taxon>
        <taxon>Eurotiomycetes</taxon>
        <taxon>Chaetothyriomycetidae</taxon>
        <taxon>Verrucariales</taxon>
        <taxon>Verrucariaceae</taxon>
        <taxon>Endocarpon</taxon>
    </lineage>
</organism>
<evidence type="ECO:0000313" key="3">
    <source>
        <dbReference type="Proteomes" id="UP000606974"/>
    </source>
</evidence>
<feature type="compositionally biased region" description="Basic and acidic residues" evidence="1">
    <location>
        <begin position="249"/>
        <end position="260"/>
    </location>
</feature>
<feature type="compositionally biased region" description="Basic and acidic residues" evidence="1">
    <location>
        <begin position="974"/>
        <end position="984"/>
    </location>
</feature>
<feature type="compositionally biased region" description="Low complexity" evidence="1">
    <location>
        <begin position="456"/>
        <end position="477"/>
    </location>
</feature>
<feature type="compositionally biased region" description="Low complexity" evidence="1">
    <location>
        <begin position="294"/>
        <end position="304"/>
    </location>
</feature>
<proteinExistence type="predicted"/>
<feature type="region of interest" description="Disordered" evidence="1">
    <location>
        <begin position="38"/>
        <end position="76"/>
    </location>
</feature>
<sequence length="1054" mass="114411">MEPLTLKPRQPVNDEIERWDDDADFDGVDDLQIRTASTATSSTSFSAALHHRDSMSSRMSMRSDLDSNNGDEDWQVLLPDDDQASTKDAIAVAKSKGIPIPSDVPKSALQGGTIRRLGGKKIKRALGDDWSEDLELPGFDSELKLTKTEGKEYPDTLRQISAAFRKSPVGSPFKSMAQNATSTKAIAAPVSLEQFRDNDDDDDFGDVPTIKVAKSRGPNKLVQITQPQTKTTKKDNENIEEGLELPTEGELKLAPRKEPPRTPQQDEEIDMEWAEGSLGTRHGGTRRDLRSDRNSSASALSPSVSSCLTAESEDDGLDCLVLPSGPLKFDEVLKKRQQNHSPDASHYSGEQHAGKRAAAKDDFFADFEIGDGDVFDSGKLTLNRNVKHQTQRTTSPPKRPATTLTFTNNKSQANSTRIPRPHGGRERPRSTLEPVSESGPTAARFRRPESRLGGHIAQSSISSIPAPSIPSAPSTPSRRGLRHRDSGDILRTETVTTTNAQLLRSKRSMPVMRGMQSPTKQPSYPRPPSRNEMGGITSRLNFPTRPKTPTDRSESRLGDARRPAFLPAGVSNSQSQHGSMKTTTTRNIRRHDSAESHESGAIPSRPFSRLTHRPETPGRARNVAPLELTLAAKKAITKPTRRRNFGDGTELEIFDDLPTSATIENKFIKQPIGRGAPKSVRNKLGQSHIAGSSSSLASRTETPMPSTPLSPTKQMYPDFTPRFARETAASRNAREQRNPSVSINVALREPLHPIREGGPLAPLSTNWKAHVTARGNANGLASPSLRKKHLSNKKEPQKPQLIKPMGSGIQEPKAIKGMQYNPLLFKWEGNDNALAPFDVAVSSSTGGSPVRSRDSNGHSPKHSSVGQPALITNVGQVATGVQVVGGMVFDPKRMCWLKMAPSQGQGPGSRSQGGTTGLRGGLAAVGSVQLEEEEDVFAGLEDLKEEDELTSGSFRSGGFSGAGAAGANGGSGRKVSDGSADGKDGSGSGDDGWLVSEEFDVGPEFVKRQRNEEEKWKRKVEKWLRADANVEDRGMGSWRWAIRDVVSSLQQGVQ</sequence>
<feature type="region of interest" description="Disordered" evidence="1">
    <location>
        <begin position="948"/>
        <end position="995"/>
    </location>
</feature>
<feature type="compositionally biased region" description="Polar residues" evidence="1">
    <location>
        <begin position="699"/>
        <end position="713"/>
    </location>
</feature>
<dbReference type="GO" id="GO:0031578">
    <property type="term" value="P:mitotic spindle orientation checkpoint signaling"/>
    <property type="evidence" value="ECO:0007669"/>
    <property type="project" value="TreeGrafter"/>
</dbReference>
<name>A0A8H7DYB8_9EURO</name>
<feature type="region of interest" description="Disordered" evidence="1">
    <location>
        <begin position="335"/>
        <end position="354"/>
    </location>
</feature>
<feature type="compositionally biased region" description="Low complexity" evidence="1">
    <location>
        <begin position="901"/>
        <end position="913"/>
    </location>
</feature>
<keyword evidence="3" id="KW-1185">Reference proteome</keyword>
<feature type="compositionally biased region" description="Basic and acidic residues" evidence="1">
    <location>
        <begin position="548"/>
        <end position="562"/>
    </location>
</feature>
<evidence type="ECO:0008006" key="4">
    <source>
        <dbReference type="Google" id="ProtNLM"/>
    </source>
</evidence>
<feature type="compositionally biased region" description="Polar residues" evidence="1">
    <location>
        <begin position="391"/>
        <end position="417"/>
    </location>
</feature>
<feature type="region of interest" description="Disordered" evidence="1">
    <location>
        <begin position="1"/>
        <end position="23"/>
    </location>
</feature>
<feature type="region of interest" description="Disordered" evidence="1">
    <location>
        <begin position="385"/>
        <end position="621"/>
    </location>
</feature>
<gene>
    <name evidence="2" type="ORF">GJ744_005632</name>
</gene>
<comment type="caution">
    <text evidence="2">The sequence shown here is derived from an EMBL/GenBank/DDBJ whole genome shotgun (WGS) entry which is preliminary data.</text>
</comment>
<feature type="region of interest" description="Disordered" evidence="1">
    <location>
        <begin position="842"/>
        <end position="868"/>
    </location>
</feature>
<feature type="compositionally biased region" description="Polar residues" evidence="1">
    <location>
        <begin position="570"/>
        <end position="586"/>
    </location>
</feature>
<dbReference type="PANTHER" id="PTHR35140:SF1">
    <property type="entry name" value="MITOTIC CHECK POINT PROTEIN BFA1"/>
    <property type="match status" value="1"/>
</dbReference>
<dbReference type="PANTHER" id="PTHR35140">
    <property type="entry name" value="MITOTIC CHECK POINT PROTEIN BFA1"/>
    <property type="match status" value="1"/>
</dbReference>
<dbReference type="GO" id="GO:0044732">
    <property type="term" value="C:mitotic spindle pole body"/>
    <property type="evidence" value="ECO:0007669"/>
    <property type="project" value="TreeGrafter"/>
</dbReference>
<feature type="region of interest" description="Disordered" evidence="1">
    <location>
        <begin position="687"/>
        <end position="716"/>
    </location>
</feature>
<feature type="region of interest" description="Disordered" evidence="1">
    <location>
        <begin position="191"/>
        <end position="304"/>
    </location>
</feature>
<evidence type="ECO:0000256" key="1">
    <source>
        <dbReference type="SAM" id="MobiDB-lite"/>
    </source>
</evidence>
<dbReference type="InterPro" id="IPR034586">
    <property type="entry name" value="Bfa1/Byr4"/>
</dbReference>
<reference evidence="2" key="1">
    <citation type="submission" date="2020-02" db="EMBL/GenBank/DDBJ databases">
        <authorList>
            <person name="Palmer J.M."/>
        </authorList>
    </citation>
    <scope>NUCLEOTIDE SEQUENCE</scope>
    <source>
        <strain evidence="2">EPUS1.4</strain>
        <tissue evidence="2">Thallus</tissue>
    </source>
</reference>
<dbReference type="EMBL" id="JAACFV010000242">
    <property type="protein sequence ID" value="KAF7502527.1"/>
    <property type="molecule type" value="Genomic_DNA"/>
</dbReference>